<evidence type="ECO:0000256" key="6">
    <source>
        <dbReference type="ARBA" id="ARBA00023014"/>
    </source>
</evidence>
<dbReference type="InterPro" id="IPR023867">
    <property type="entry name" value="Sulphatase_maturase_rSAM"/>
</dbReference>
<dbReference type="InterPro" id="IPR058240">
    <property type="entry name" value="rSAM_sf"/>
</dbReference>
<dbReference type="PROSITE" id="PS51918">
    <property type="entry name" value="RADICAL_SAM"/>
    <property type="match status" value="1"/>
</dbReference>
<accession>A0A7X0LU07</accession>
<proteinExistence type="predicted"/>
<evidence type="ECO:0000256" key="1">
    <source>
        <dbReference type="ARBA" id="ARBA00001966"/>
    </source>
</evidence>
<name>A0A7X0LU07_9BACI</name>
<sequence>MIIVGNENECKEVYKYMEKKVKYVPSRFNALSHLDDDQGIVLFNSYNGAIVHFTEKEKAEVLASLKRAGTEELKNETQKDLYENGFLVSEQVDEKRRAQFLHQSLHRTDVMHLVLLPTEACNFRCTYCYETFPRGKMNADTINGLKALVKEKATNLSNLNISWFGGEPLLALDVIEELSNSFLSSAKDNHIHYSCDLVTNGYFLTKDVFQKLLTWEIKQFMITVDGIGEVHDSRRHLAGGGKTFEKIIDNLKAIKELPDPFDITIRVNFDENNLLETAKLIGFLKEHFAADKRFGVIFRPVGRWGGENDDELPVCSRIIANHKIWEFTDEAVTHGIGMSSLIDGSLMPSGSVCYAAKPHSLVVASDGQLYKCTVSFNEEVNKVGKIHEDGSLDLDYDKIASWVTSGEETDLVCQSCFYRPACQGNHCPFYRMQTGERPCPYEKRNIKKVLNLIWKNSLQ</sequence>
<dbReference type="SFLD" id="SFLDS00029">
    <property type="entry name" value="Radical_SAM"/>
    <property type="match status" value="1"/>
</dbReference>
<keyword evidence="9" id="KW-1185">Reference proteome</keyword>
<evidence type="ECO:0000256" key="2">
    <source>
        <dbReference type="ARBA" id="ARBA00022485"/>
    </source>
</evidence>
<evidence type="ECO:0000259" key="7">
    <source>
        <dbReference type="PROSITE" id="PS51918"/>
    </source>
</evidence>
<dbReference type="Proteomes" id="UP000531594">
    <property type="component" value="Unassembled WGS sequence"/>
</dbReference>
<dbReference type="InterPro" id="IPR023885">
    <property type="entry name" value="4Fe4S-binding_SPASM_dom"/>
</dbReference>
<dbReference type="GO" id="GO:0051539">
    <property type="term" value="F:4 iron, 4 sulfur cluster binding"/>
    <property type="evidence" value="ECO:0007669"/>
    <property type="project" value="UniProtKB-KW"/>
</dbReference>
<dbReference type="GO" id="GO:0046872">
    <property type="term" value="F:metal ion binding"/>
    <property type="evidence" value="ECO:0007669"/>
    <property type="project" value="UniProtKB-KW"/>
</dbReference>
<organism evidence="8 9">
    <name type="scientific">Bacillus benzoevorans</name>
    <dbReference type="NCBI Taxonomy" id="1456"/>
    <lineage>
        <taxon>Bacteria</taxon>
        <taxon>Bacillati</taxon>
        <taxon>Bacillota</taxon>
        <taxon>Bacilli</taxon>
        <taxon>Bacillales</taxon>
        <taxon>Bacillaceae</taxon>
        <taxon>Bacillus</taxon>
    </lineage>
</organism>
<feature type="domain" description="Radical SAM core" evidence="7">
    <location>
        <begin position="107"/>
        <end position="334"/>
    </location>
</feature>
<dbReference type="Pfam" id="PF04055">
    <property type="entry name" value="Radical_SAM"/>
    <property type="match status" value="1"/>
</dbReference>
<comment type="caution">
    <text evidence="8">The sequence shown here is derived from an EMBL/GenBank/DDBJ whole genome shotgun (WGS) entry which is preliminary data.</text>
</comment>
<protein>
    <recommendedName>
        <fullName evidence="7">Radical SAM core domain-containing protein</fullName>
    </recommendedName>
</protein>
<keyword evidence="5" id="KW-0408">Iron</keyword>
<dbReference type="SFLD" id="SFLDG01384">
    <property type="entry name" value="thioether_bond_formation_requi"/>
    <property type="match status" value="1"/>
</dbReference>
<dbReference type="PANTHER" id="PTHR43787:SF3">
    <property type="entry name" value="ARYLSULFATASE REGULATORY PROTEIN"/>
    <property type="match status" value="1"/>
</dbReference>
<dbReference type="SUPFAM" id="SSF102114">
    <property type="entry name" value="Radical SAM enzymes"/>
    <property type="match status" value="1"/>
</dbReference>
<reference evidence="8 9" key="1">
    <citation type="submission" date="2020-08" db="EMBL/GenBank/DDBJ databases">
        <title>Genomic Encyclopedia of Type Strains, Phase IV (KMG-IV): sequencing the most valuable type-strain genomes for metagenomic binning, comparative biology and taxonomic classification.</title>
        <authorList>
            <person name="Goeker M."/>
        </authorList>
    </citation>
    <scope>NUCLEOTIDE SEQUENCE [LARGE SCALE GENOMIC DNA]</scope>
    <source>
        <strain evidence="8 9">DSM 5391</strain>
    </source>
</reference>
<dbReference type="SFLD" id="SFLDG01386">
    <property type="entry name" value="main_SPASM_domain-containing"/>
    <property type="match status" value="1"/>
</dbReference>
<gene>
    <name evidence="8" type="ORF">HNR53_001054</name>
</gene>
<evidence type="ECO:0000313" key="9">
    <source>
        <dbReference type="Proteomes" id="UP000531594"/>
    </source>
</evidence>
<dbReference type="SFLD" id="SFLDG01067">
    <property type="entry name" value="SPASM/twitch_domain_containing"/>
    <property type="match status" value="1"/>
</dbReference>
<dbReference type="NCBIfam" id="TIGR04085">
    <property type="entry name" value="rSAM_more_4Fe4S"/>
    <property type="match status" value="1"/>
</dbReference>
<keyword evidence="2" id="KW-0004">4Fe-4S</keyword>
<dbReference type="InterPro" id="IPR013785">
    <property type="entry name" value="Aldolase_TIM"/>
</dbReference>
<keyword evidence="3" id="KW-0949">S-adenosyl-L-methionine</keyword>
<keyword evidence="6" id="KW-0411">Iron-sulfur</keyword>
<dbReference type="CDD" id="cd01335">
    <property type="entry name" value="Radical_SAM"/>
    <property type="match status" value="1"/>
</dbReference>
<dbReference type="RefSeq" id="WP_246439321.1">
    <property type="nucleotide sequence ID" value="NZ_JACHGK010000002.1"/>
</dbReference>
<dbReference type="PANTHER" id="PTHR43787">
    <property type="entry name" value="FEMO COFACTOR BIOSYNTHESIS PROTEIN NIFB-RELATED"/>
    <property type="match status" value="1"/>
</dbReference>
<evidence type="ECO:0000256" key="4">
    <source>
        <dbReference type="ARBA" id="ARBA00022723"/>
    </source>
</evidence>
<evidence type="ECO:0000256" key="5">
    <source>
        <dbReference type="ARBA" id="ARBA00023004"/>
    </source>
</evidence>
<keyword evidence="4" id="KW-0479">Metal-binding</keyword>
<dbReference type="InterPro" id="IPR007197">
    <property type="entry name" value="rSAM"/>
</dbReference>
<evidence type="ECO:0000256" key="3">
    <source>
        <dbReference type="ARBA" id="ARBA00022691"/>
    </source>
</evidence>
<dbReference type="AlphaFoldDB" id="A0A7X0LU07"/>
<dbReference type="Gene3D" id="3.20.20.70">
    <property type="entry name" value="Aldolase class I"/>
    <property type="match status" value="1"/>
</dbReference>
<dbReference type="EMBL" id="JACHGK010000002">
    <property type="protein sequence ID" value="MBB6444446.1"/>
    <property type="molecule type" value="Genomic_DNA"/>
</dbReference>
<dbReference type="GO" id="GO:0016491">
    <property type="term" value="F:oxidoreductase activity"/>
    <property type="evidence" value="ECO:0007669"/>
    <property type="project" value="InterPro"/>
</dbReference>
<comment type="cofactor">
    <cofactor evidence="1">
        <name>[4Fe-4S] cluster</name>
        <dbReference type="ChEBI" id="CHEBI:49883"/>
    </cofactor>
</comment>
<dbReference type="UniPathway" id="UPA00782"/>
<evidence type="ECO:0000313" key="8">
    <source>
        <dbReference type="EMBL" id="MBB6444446.1"/>
    </source>
</evidence>